<dbReference type="InterPro" id="IPR050327">
    <property type="entry name" value="Proton-linked_MCT"/>
</dbReference>
<feature type="compositionally biased region" description="Basic and acidic residues" evidence="1">
    <location>
        <begin position="465"/>
        <end position="479"/>
    </location>
</feature>
<feature type="transmembrane region" description="Helical" evidence="2">
    <location>
        <begin position="98"/>
        <end position="116"/>
    </location>
</feature>
<dbReference type="Proteomes" id="UP001566132">
    <property type="component" value="Unassembled WGS sequence"/>
</dbReference>
<organism evidence="3 4">
    <name type="scientific">Hypothenemus hampei</name>
    <name type="common">Coffee berry borer</name>
    <dbReference type="NCBI Taxonomy" id="57062"/>
    <lineage>
        <taxon>Eukaryota</taxon>
        <taxon>Metazoa</taxon>
        <taxon>Ecdysozoa</taxon>
        <taxon>Arthropoda</taxon>
        <taxon>Hexapoda</taxon>
        <taxon>Insecta</taxon>
        <taxon>Pterygota</taxon>
        <taxon>Neoptera</taxon>
        <taxon>Endopterygota</taxon>
        <taxon>Coleoptera</taxon>
        <taxon>Polyphaga</taxon>
        <taxon>Cucujiformia</taxon>
        <taxon>Curculionidae</taxon>
        <taxon>Scolytinae</taxon>
        <taxon>Hypothenemus</taxon>
    </lineage>
</organism>
<evidence type="ECO:0000313" key="4">
    <source>
        <dbReference type="Proteomes" id="UP001566132"/>
    </source>
</evidence>
<dbReference type="PANTHER" id="PTHR11360:SF237">
    <property type="entry name" value="MONOCARBOXYLATE TRANSPORTER 12-B-LIKE PROTEIN"/>
    <property type="match status" value="1"/>
</dbReference>
<protein>
    <submittedName>
        <fullName evidence="3">Uncharacterized protein</fullName>
    </submittedName>
</protein>
<reference evidence="3 4" key="1">
    <citation type="submission" date="2024-05" db="EMBL/GenBank/DDBJ databases">
        <title>Genetic variation in Jamaican populations of the coffee berry borer (Hypothenemus hampei).</title>
        <authorList>
            <person name="Errbii M."/>
            <person name="Myrie A."/>
        </authorList>
    </citation>
    <scope>NUCLEOTIDE SEQUENCE [LARGE SCALE GENOMIC DNA]</scope>
    <source>
        <strain evidence="3">JA-Hopewell-2020-01-JO</strain>
        <tissue evidence="3">Whole body</tissue>
    </source>
</reference>
<evidence type="ECO:0000256" key="2">
    <source>
        <dbReference type="SAM" id="Phobius"/>
    </source>
</evidence>
<keyword evidence="2" id="KW-1133">Transmembrane helix</keyword>
<feature type="transmembrane region" description="Helical" evidence="2">
    <location>
        <begin position="276"/>
        <end position="300"/>
    </location>
</feature>
<feature type="transmembrane region" description="Helical" evidence="2">
    <location>
        <begin position="431"/>
        <end position="452"/>
    </location>
</feature>
<feature type="transmembrane region" description="Helical" evidence="2">
    <location>
        <begin position="122"/>
        <end position="146"/>
    </location>
</feature>
<feature type="transmembrane region" description="Helical" evidence="2">
    <location>
        <begin position="368"/>
        <end position="386"/>
    </location>
</feature>
<dbReference type="InterPro" id="IPR036259">
    <property type="entry name" value="MFS_trans_sf"/>
</dbReference>
<proteinExistence type="predicted"/>
<dbReference type="Gene3D" id="1.20.1250.20">
    <property type="entry name" value="MFS general substrate transporter like domains"/>
    <property type="match status" value="1"/>
</dbReference>
<gene>
    <name evidence="3" type="ORF">ABEB36_003868</name>
</gene>
<keyword evidence="4" id="KW-1185">Reference proteome</keyword>
<feature type="compositionally biased region" description="Acidic residues" evidence="1">
    <location>
        <begin position="480"/>
        <end position="489"/>
    </location>
</feature>
<dbReference type="SUPFAM" id="SSF103473">
    <property type="entry name" value="MFS general substrate transporter"/>
    <property type="match status" value="1"/>
</dbReference>
<keyword evidence="2" id="KW-0812">Transmembrane</keyword>
<comment type="caution">
    <text evidence="3">The sequence shown here is derived from an EMBL/GenBank/DDBJ whole genome shotgun (WGS) entry which is preliminary data.</text>
</comment>
<feature type="transmembrane region" description="Helical" evidence="2">
    <location>
        <begin position="186"/>
        <end position="205"/>
    </location>
</feature>
<feature type="transmembrane region" description="Helical" evidence="2">
    <location>
        <begin position="343"/>
        <end position="362"/>
    </location>
</feature>
<dbReference type="InterPro" id="IPR011701">
    <property type="entry name" value="MFS"/>
</dbReference>
<dbReference type="PANTHER" id="PTHR11360">
    <property type="entry name" value="MONOCARBOXYLATE TRANSPORTER"/>
    <property type="match status" value="1"/>
</dbReference>
<accession>A0ABD1F1E1</accession>
<evidence type="ECO:0000256" key="1">
    <source>
        <dbReference type="SAM" id="MobiDB-lite"/>
    </source>
</evidence>
<dbReference type="Pfam" id="PF07690">
    <property type="entry name" value="MFS_1"/>
    <property type="match status" value="1"/>
</dbReference>
<feature type="transmembrane region" description="Helical" evidence="2">
    <location>
        <begin position="153"/>
        <end position="174"/>
    </location>
</feature>
<sequence length="489" mass="54497">MDRTKKVTSDQEPYYPDGGYGWVIVFAIIIINSLSVNPFQVCLLTLVPCFGLIFGDEFRKWGVTSAQTSLLLHLHNSLYCTFGFFTSPLLKYYGMRRVAFIGAAMMCLGLFFSSYATSYAYLIFSTSFLIGVGQGTVMPATYLAVYCYFKKRLTIAVSLTVTSATLSTIIIPKICEKMYYRAGRKYTVLLLFVVSLFSFVGCFLLKPVKQQTKTVKCVESPEIIEKQEETEGELLQKNEPIDEVYVSTTVPKENNSSIWLKIFDVFDLHLLQNIPFVIITAGLGISFAAELNIVLMIQFMLEDLSLFNKSEIATAIAVQGGTDIIGRLCIPLVAHYFNFSAKLMYIAALIVASLSRTVLALWPLKKLVVFFVIAFIGLTKGSRAVFQSVILPKYVPLEKIAAANGINMCFTGFISLIVGPLIGVIKDTMGSTVYALHAASFLSMLCVIMWAVEYIFWENNKTDDNANEPEHESSKKMDIDDNDIDASDN</sequence>
<feature type="transmembrane region" description="Helical" evidence="2">
    <location>
        <begin position="406"/>
        <end position="425"/>
    </location>
</feature>
<feature type="region of interest" description="Disordered" evidence="1">
    <location>
        <begin position="465"/>
        <end position="489"/>
    </location>
</feature>
<keyword evidence="2" id="KW-0472">Membrane</keyword>
<dbReference type="AlphaFoldDB" id="A0ABD1F1E1"/>
<name>A0ABD1F1E1_HYPHA</name>
<evidence type="ECO:0000313" key="3">
    <source>
        <dbReference type="EMBL" id="KAL1509070.1"/>
    </source>
</evidence>
<dbReference type="EMBL" id="JBDJPC010000003">
    <property type="protein sequence ID" value="KAL1509070.1"/>
    <property type="molecule type" value="Genomic_DNA"/>
</dbReference>
<feature type="transmembrane region" description="Helical" evidence="2">
    <location>
        <begin position="20"/>
        <end position="53"/>
    </location>
</feature>